<sequence length="95" mass="10802">MSFFAIQESLLPVESNAPLYAQLYTYENLDNEIIEKLSVMVIRCNLFARIYCHMYGILSDHESPGTNSEDRSNNDDFAKSGPPYVIISPSENEAY</sequence>
<reference evidence="2" key="1">
    <citation type="journal article" date="2016" name="Proc. Natl. Acad. Sci. U.S.A.">
        <title>Lipid metabolic changes in an early divergent fungus govern the establishment of a mutualistic symbiosis with endobacteria.</title>
        <authorList>
            <person name="Lastovetsky O.A."/>
            <person name="Gaspar M.L."/>
            <person name="Mondo S.J."/>
            <person name="LaButti K.M."/>
            <person name="Sandor L."/>
            <person name="Grigoriev I.V."/>
            <person name="Henry S.A."/>
            <person name="Pawlowska T.E."/>
        </authorList>
    </citation>
    <scope>NUCLEOTIDE SEQUENCE [LARGE SCALE GENOMIC DNA]</scope>
    <source>
        <strain evidence="2">ATCC 52814</strain>
    </source>
</reference>
<dbReference type="Proteomes" id="UP000242414">
    <property type="component" value="Unassembled WGS sequence"/>
</dbReference>
<evidence type="ECO:0000256" key="1">
    <source>
        <dbReference type="SAM" id="MobiDB-lite"/>
    </source>
</evidence>
<protein>
    <submittedName>
        <fullName evidence="2">Uncharacterized protein</fullName>
    </submittedName>
</protein>
<proteinExistence type="predicted"/>
<dbReference type="VEuPathDB" id="FungiDB:BCV72DRAFT_226922"/>
<gene>
    <name evidence="2" type="ORF">BCV72DRAFT_226922</name>
</gene>
<organism evidence="2">
    <name type="scientific">Rhizopus microsporus var. microsporus</name>
    <dbReference type="NCBI Taxonomy" id="86635"/>
    <lineage>
        <taxon>Eukaryota</taxon>
        <taxon>Fungi</taxon>
        <taxon>Fungi incertae sedis</taxon>
        <taxon>Mucoromycota</taxon>
        <taxon>Mucoromycotina</taxon>
        <taxon>Mucoromycetes</taxon>
        <taxon>Mucorales</taxon>
        <taxon>Mucorineae</taxon>
        <taxon>Rhizopodaceae</taxon>
        <taxon>Rhizopus</taxon>
    </lineage>
</organism>
<feature type="compositionally biased region" description="Basic and acidic residues" evidence="1">
    <location>
        <begin position="61"/>
        <end position="78"/>
    </location>
</feature>
<dbReference type="EMBL" id="KV921906">
    <property type="protein sequence ID" value="ORE07327.1"/>
    <property type="molecule type" value="Genomic_DNA"/>
</dbReference>
<evidence type="ECO:0000313" key="2">
    <source>
        <dbReference type="EMBL" id="ORE07327.1"/>
    </source>
</evidence>
<name>A0A1X0R5N9_RHIZD</name>
<dbReference type="AlphaFoldDB" id="A0A1X0R5N9"/>
<accession>A0A1X0R5N9</accession>
<feature type="region of interest" description="Disordered" evidence="1">
    <location>
        <begin position="61"/>
        <end position="95"/>
    </location>
</feature>